<dbReference type="AlphaFoldDB" id="A0A1J5PI15"/>
<name>A0A1J5PI15_9ZZZZ</name>
<comment type="caution">
    <text evidence="1">The sequence shown here is derived from an EMBL/GenBank/DDBJ whole genome shotgun (WGS) entry which is preliminary data.</text>
</comment>
<reference evidence="1" key="1">
    <citation type="submission" date="2016-10" db="EMBL/GenBank/DDBJ databases">
        <title>Sequence of Gallionella enrichment culture.</title>
        <authorList>
            <person name="Poehlein A."/>
            <person name="Muehling M."/>
            <person name="Daniel R."/>
        </authorList>
    </citation>
    <scope>NUCLEOTIDE SEQUENCE</scope>
</reference>
<sequence length="81" mass="9059">MGRQIIVRTVKNVITKITQSSLLSKRFNTQISSSKHWGPTDNTPQMRAILLGASDSRSLWHPVKHTATTQITHAFNASCAW</sequence>
<protein>
    <submittedName>
        <fullName evidence="1">Uncharacterized protein</fullName>
    </submittedName>
</protein>
<gene>
    <name evidence="1" type="ORF">GALL_479650</name>
</gene>
<proteinExistence type="predicted"/>
<organism evidence="1">
    <name type="scientific">mine drainage metagenome</name>
    <dbReference type="NCBI Taxonomy" id="410659"/>
    <lineage>
        <taxon>unclassified sequences</taxon>
        <taxon>metagenomes</taxon>
        <taxon>ecological metagenomes</taxon>
    </lineage>
</organism>
<accession>A0A1J5PI15</accession>
<dbReference type="EMBL" id="MLJW01004212">
    <property type="protein sequence ID" value="OIQ70424.1"/>
    <property type="molecule type" value="Genomic_DNA"/>
</dbReference>
<evidence type="ECO:0000313" key="1">
    <source>
        <dbReference type="EMBL" id="OIQ70424.1"/>
    </source>
</evidence>